<comment type="caution">
    <text evidence="6">The sequence shown here is derived from an EMBL/GenBank/DDBJ whole genome shotgun (WGS) entry which is preliminary data.</text>
</comment>
<evidence type="ECO:0000313" key="7">
    <source>
        <dbReference type="Proteomes" id="UP000006201"/>
    </source>
</evidence>
<dbReference type="NCBIfam" id="NF008395">
    <property type="entry name" value="PRK11193.1"/>
    <property type="match status" value="1"/>
</dbReference>
<gene>
    <name evidence="6" type="ORF">PTD2_21477</name>
</gene>
<comment type="similarity">
    <text evidence="2">Belongs to the DUF177 domain family.</text>
</comment>
<dbReference type="GO" id="GO:0005829">
    <property type="term" value="C:cytosol"/>
    <property type="evidence" value="ECO:0007669"/>
    <property type="project" value="TreeGrafter"/>
</dbReference>
<accession>A4CAM1</accession>
<evidence type="ECO:0000256" key="3">
    <source>
        <dbReference type="ARBA" id="ARBA00015716"/>
    </source>
</evidence>
<dbReference type="InterPro" id="IPR003772">
    <property type="entry name" value="YceD"/>
</dbReference>
<dbReference type="STRING" id="87626.PTD2_21477"/>
<name>A4CAM1_9GAMM</name>
<keyword evidence="4" id="KW-0690">Ribosome biogenesis</keyword>
<evidence type="ECO:0000256" key="2">
    <source>
        <dbReference type="ARBA" id="ARBA00010740"/>
    </source>
</evidence>
<dbReference type="EMBL" id="AAOH01000004">
    <property type="protein sequence ID" value="EAR28429.1"/>
    <property type="molecule type" value="Genomic_DNA"/>
</dbReference>
<dbReference type="Proteomes" id="UP000006201">
    <property type="component" value="Unassembled WGS sequence"/>
</dbReference>
<dbReference type="AlphaFoldDB" id="A4CAM1"/>
<dbReference type="PANTHER" id="PTHR38099:SF1">
    <property type="entry name" value="LARGE RIBOSOMAL RNA SUBUNIT ACCUMULATION PROTEIN YCED"/>
    <property type="match status" value="1"/>
</dbReference>
<evidence type="ECO:0000256" key="5">
    <source>
        <dbReference type="ARBA" id="ARBA00031841"/>
    </source>
</evidence>
<dbReference type="PANTHER" id="PTHR38099">
    <property type="entry name" value="LARGE RIBOSOMAL RNA SUBUNIT ACCUMULATION PROTEIN YCED"/>
    <property type="match status" value="1"/>
</dbReference>
<comment type="function">
    <text evidence="1">Plays a role in synthesis, processing and/or stability of 23S rRNA.</text>
</comment>
<keyword evidence="7" id="KW-1185">Reference proteome</keyword>
<dbReference type="HOGENOM" id="CLU_094127_2_1_6"/>
<proteinExistence type="inferred from homology"/>
<protein>
    <recommendedName>
        <fullName evidence="3">Large ribosomal RNA subunit accumulation protein YceD</fullName>
    </recommendedName>
    <alternativeName>
        <fullName evidence="5">23S rRNA accumulation protein YceD</fullName>
    </alternativeName>
</protein>
<evidence type="ECO:0000256" key="1">
    <source>
        <dbReference type="ARBA" id="ARBA00002868"/>
    </source>
</evidence>
<evidence type="ECO:0000256" key="4">
    <source>
        <dbReference type="ARBA" id="ARBA00022517"/>
    </source>
</evidence>
<dbReference type="GO" id="GO:0042254">
    <property type="term" value="P:ribosome biogenesis"/>
    <property type="evidence" value="ECO:0007669"/>
    <property type="project" value="UniProtKB-KW"/>
</dbReference>
<dbReference type="InterPro" id="IPR039255">
    <property type="entry name" value="YceD_bac"/>
</dbReference>
<dbReference type="Pfam" id="PF02620">
    <property type="entry name" value="YceD"/>
    <property type="match status" value="1"/>
</dbReference>
<organism evidence="6 7">
    <name type="scientific">Pseudoalteromonas tunicata D2</name>
    <dbReference type="NCBI Taxonomy" id="87626"/>
    <lineage>
        <taxon>Bacteria</taxon>
        <taxon>Pseudomonadati</taxon>
        <taxon>Pseudomonadota</taxon>
        <taxon>Gammaproteobacteria</taxon>
        <taxon>Alteromonadales</taxon>
        <taxon>Pseudoalteromonadaceae</taxon>
        <taxon>Pseudoalteromonas</taxon>
    </lineage>
</organism>
<sequence length="195" mass="22332">MQRKVYFYFDYIGNYLYDAAPMQKVKIPRTIDPVKIAKQRLTYDGIVTFDSFARLEQVVQEKVGEVQVKIHCDYDAQKRLVIYSNVKAPVTLTCQRCNGDIGLDLELDLAYAAVAAGKSSDHLPDYYEVVELNEEGEVNLHQLIEDELILAIPLVPMHEESLCRYSPEPISFGEIDEVEDKPNPFEILKQLKKDS</sequence>
<reference evidence="6 7" key="1">
    <citation type="submission" date="2006-02" db="EMBL/GenBank/DDBJ databases">
        <authorList>
            <person name="Moran M.A."/>
            <person name="Kjelleberg S."/>
            <person name="Egan S."/>
            <person name="Saunders N."/>
            <person name="Thomas T."/>
            <person name="Ferriera S."/>
            <person name="Johnson J."/>
            <person name="Kravitz S."/>
            <person name="Halpern A."/>
            <person name="Remington K."/>
            <person name="Beeson K."/>
            <person name="Tran B."/>
            <person name="Rogers Y.-H."/>
            <person name="Friedman R."/>
            <person name="Venter J.C."/>
        </authorList>
    </citation>
    <scope>NUCLEOTIDE SEQUENCE [LARGE SCALE GENOMIC DNA]</scope>
    <source>
        <strain evidence="6 7">D2</strain>
    </source>
</reference>
<evidence type="ECO:0000313" key="6">
    <source>
        <dbReference type="EMBL" id="EAR28429.1"/>
    </source>
</evidence>
<dbReference type="eggNOG" id="COG1399">
    <property type="taxonomic scope" value="Bacteria"/>
</dbReference>